<reference evidence="8 9" key="1">
    <citation type="journal article" date="2015" name="Genome Biol. Evol.">
        <title>Phylogenomic analyses indicate that early fungi evolved digesting cell walls of algal ancestors of land plants.</title>
        <authorList>
            <person name="Chang Y."/>
            <person name="Wang S."/>
            <person name="Sekimoto S."/>
            <person name="Aerts A.L."/>
            <person name="Choi C."/>
            <person name="Clum A."/>
            <person name="LaButti K.M."/>
            <person name="Lindquist E.A."/>
            <person name="Yee Ngan C."/>
            <person name="Ohm R.A."/>
            <person name="Salamov A.A."/>
            <person name="Grigoriev I.V."/>
            <person name="Spatafora J.W."/>
            <person name="Berbee M.L."/>
        </authorList>
    </citation>
    <scope>NUCLEOTIDE SEQUENCE [LARGE SCALE GENOMIC DNA]</scope>
    <source>
        <strain evidence="8 9">JEL478</strain>
    </source>
</reference>
<dbReference type="NCBIfam" id="NF009560">
    <property type="entry name" value="PRK13017.1"/>
    <property type="match status" value="1"/>
</dbReference>
<feature type="domain" description="Dihydroxy-acid/6-phosphogluconate dehydratase C-terminal" evidence="7">
    <location>
        <begin position="414"/>
        <end position="617"/>
    </location>
</feature>
<keyword evidence="3" id="KW-0408">Iron</keyword>
<keyword evidence="2" id="KW-0479">Metal-binding</keyword>
<dbReference type="GO" id="GO:0046872">
    <property type="term" value="F:metal ion binding"/>
    <property type="evidence" value="ECO:0007669"/>
    <property type="project" value="UniProtKB-KW"/>
</dbReference>
<name>A0A139AYR5_GONPJ</name>
<dbReference type="InterPro" id="IPR052352">
    <property type="entry name" value="Sugar_Degrad_Dehydratases"/>
</dbReference>
<dbReference type="InterPro" id="IPR000581">
    <property type="entry name" value="ILV_EDD_N"/>
</dbReference>
<comment type="similarity">
    <text evidence="1">Belongs to the IlvD/Edd family.</text>
</comment>
<accession>A0A139AYR5</accession>
<dbReference type="PANTHER" id="PTHR43183">
    <property type="entry name" value="HYPOTHETICAL DIHYDROXYACID DEHYDRATASE (EUROFUNG)-RELATED"/>
    <property type="match status" value="1"/>
</dbReference>
<dbReference type="OrthoDB" id="3851628at2759"/>
<dbReference type="InterPro" id="IPR037237">
    <property type="entry name" value="IlvD/EDD_N"/>
</dbReference>
<dbReference type="Pfam" id="PF24877">
    <property type="entry name" value="ILV_EDD_C"/>
    <property type="match status" value="1"/>
</dbReference>
<dbReference type="EMBL" id="KQ965732">
    <property type="protein sequence ID" value="KXS21881.1"/>
    <property type="molecule type" value="Genomic_DNA"/>
</dbReference>
<dbReference type="Gene3D" id="3.50.30.80">
    <property type="entry name" value="IlvD/EDD C-terminal domain-like"/>
    <property type="match status" value="1"/>
</dbReference>
<proteinExistence type="inferred from homology"/>
<dbReference type="Proteomes" id="UP000070544">
    <property type="component" value="Unassembled WGS sequence"/>
</dbReference>
<evidence type="ECO:0000259" key="7">
    <source>
        <dbReference type="Pfam" id="PF24877"/>
    </source>
</evidence>
<feature type="domain" description="Dihydroxy-acid/6-phosphogluconate dehydratase N-terminal" evidence="6">
    <location>
        <begin position="89"/>
        <end position="402"/>
    </location>
</feature>
<dbReference type="NCBIfam" id="NF004784">
    <property type="entry name" value="PRK06131.1"/>
    <property type="match status" value="1"/>
</dbReference>
<dbReference type="PANTHER" id="PTHR43183:SF1">
    <property type="entry name" value="HYPOTHETICAL DIHYDROXY-ACID DEHYDRATASE (EUROFUNG)-RELATED"/>
    <property type="match status" value="1"/>
</dbReference>
<dbReference type="InterPro" id="IPR056740">
    <property type="entry name" value="ILV_EDD_C"/>
</dbReference>
<evidence type="ECO:0000256" key="2">
    <source>
        <dbReference type="ARBA" id="ARBA00022723"/>
    </source>
</evidence>
<keyword evidence="4" id="KW-0411">Iron-sulfur</keyword>
<keyword evidence="9" id="KW-1185">Reference proteome</keyword>
<dbReference type="GO" id="GO:0051536">
    <property type="term" value="F:iron-sulfur cluster binding"/>
    <property type="evidence" value="ECO:0007669"/>
    <property type="project" value="UniProtKB-KW"/>
</dbReference>
<evidence type="ECO:0000256" key="5">
    <source>
        <dbReference type="ARBA" id="ARBA00023239"/>
    </source>
</evidence>
<protein>
    <submittedName>
        <fullName evidence="8">Dihydroxy-acid dehydratase</fullName>
    </submittedName>
</protein>
<evidence type="ECO:0000259" key="6">
    <source>
        <dbReference type="Pfam" id="PF00920"/>
    </source>
</evidence>
<dbReference type="OMA" id="HLIHWVA"/>
<evidence type="ECO:0000313" key="8">
    <source>
        <dbReference type="EMBL" id="KXS21881.1"/>
    </source>
</evidence>
<dbReference type="InterPro" id="IPR020558">
    <property type="entry name" value="DiOHA_6PGluconate_deHydtase_CS"/>
</dbReference>
<dbReference type="SUPFAM" id="SSF143975">
    <property type="entry name" value="IlvD/EDD N-terminal domain-like"/>
    <property type="match status" value="1"/>
</dbReference>
<organism evidence="8 9">
    <name type="scientific">Gonapodya prolifera (strain JEL478)</name>
    <name type="common">Monoblepharis prolifera</name>
    <dbReference type="NCBI Taxonomy" id="1344416"/>
    <lineage>
        <taxon>Eukaryota</taxon>
        <taxon>Fungi</taxon>
        <taxon>Fungi incertae sedis</taxon>
        <taxon>Chytridiomycota</taxon>
        <taxon>Chytridiomycota incertae sedis</taxon>
        <taxon>Monoblepharidomycetes</taxon>
        <taxon>Monoblepharidales</taxon>
        <taxon>Gonapodyaceae</taxon>
        <taxon>Gonapodya</taxon>
    </lineage>
</organism>
<evidence type="ECO:0000256" key="3">
    <source>
        <dbReference type="ARBA" id="ARBA00023004"/>
    </source>
</evidence>
<dbReference type="STRING" id="1344416.A0A139AYR5"/>
<evidence type="ECO:0000256" key="4">
    <source>
        <dbReference type="ARBA" id="ARBA00023014"/>
    </source>
</evidence>
<dbReference type="InterPro" id="IPR042096">
    <property type="entry name" value="Dihydro-acid_dehy_C"/>
</dbReference>
<dbReference type="Pfam" id="PF00920">
    <property type="entry name" value="ILVD_EDD_N"/>
    <property type="match status" value="1"/>
</dbReference>
<dbReference type="AlphaFoldDB" id="A0A139AYR5"/>
<dbReference type="PROSITE" id="PS00886">
    <property type="entry name" value="ILVD_EDD_1"/>
    <property type="match status" value="1"/>
</dbReference>
<sequence>MTNCEQSCSSGGADLEDLGGGSKIPLNGQIHYDLDPVDLQAGVDVVPGTSTKLRSRRWFNDSHDPGMTALYVERYLNYGLTREELQSNKPIIGIAQTGSDLSPCNRHHTVLAQRLRDGIIAAGGVPLEFPVHPIQETGKRPTAALDRNLAYLGLVEVLHGYPIDGVILTTGCDKTTPAMLMGAATVNIPAIVFSGGPMLDGYYKKELAGSGTIVWTARKLFAAQEINYDEYVDMVAASSTSVGHCSTMGTALSMNSLAEAVGMSLPGCASIPGPYRERGQMAYMTGMRIVEMVSENLTPSKIMTKQAFRNAVAAASALGASSNCPIHMIAIARHMGVDHTLEDWQDVGPEIPLLVDCQPAGKYLGERFHRGGGVPAVMLELLQAGKLDGSVMTVTGKSLAQNLEKVRKEDTDREVIRAYDSPMKERAGYVVMTGNFMNSGVLKMSVIDEEFRERYLSHPGRENVLEGTAVVFEGTEDYHTRIEDPALNITADSVLVIRHSGPVGYPGSAEVVNMQPPAYLIKKGIKTLPTLGDGRQSGTSGSPSILNVSPESVVGGGLALLKTGDPLRIDLNTRRVDVLIPDAELEERRKAWKKPTLKNKTPWEEIYRSLVGQLENGGCLEMATKYQRVIETRGESRHNH</sequence>
<evidence type="ECO:0000256" key="1">
    <source>
        <dbReference type="ARBA" id="ARBA00006486"/>
    </source>
</evidence>
<dbReference type="SUPFAM" id="SSF52016">
    <property type="entry name" value="LeuD/IlvD-like"/>
    <property type="match status" value="1"/>
</dbReference>
<dbReference type="GO" id="GO:0016836">
    <property type="term" value="F:hydro-lyase activity"/>
    <property type="evidence" value="ECO:0007669"/>
    <property type="project" value="UniProtKB-ARBA"/>
</dbReference>
<evidence type="ECO:0000313" key="9">
    <source>
        <dbReference type="Proteomes" id="UP000070544"/>
    </source>
</evidence>
<keyword evidence="5" id="KW-0456">Lyase</keyword>
<gene>
    <name evidence="8" type="ORF">M427DRAFT_51247</name>
</gene>